<dbReference type="InterPro" id="IPR013128">
    <property type="entry name" value="Peptidase_C1A"/>
</dbReference>
<dbReference type="GO" id="GO:0006508">
    <property type="term" value="P:proteolysis"/>
    <property type="evidence" value="ECO:0007669"/>
    <property type="project" value="InterPro"/>
</dbReference>
<evidence type="ECO:0000259" key="4">
    <source>
        <dbReference type="SMART" id="SM00645"/>
    </source>
</evidence>
<evidence type="ECO:0000256" key="3">
    <source>
        <dbReference type="SAM" id="SignalP"/>
    </source>
</evidence>
<feature type="domain" description="Peptidase C1A papain C-terminal" evidence="4">
    <location>
        <begin position="182"/>
        <end position="399"/>
    </location>
</feature>
<keyword evidence="2" id="KW-1133">Transmembrane helix</keyword>
<evidence type="ECO:0000313" key="5">
    <source>
        <dbReference type="EMBL" id="AKO90289.1"/>
    </source>
</evidence>
<keyword evidence="2" id="KW-0472">Membrane</keyword>
<dbReference type="GO" id="GO:0008234">
    <property type="term" value="F:cysteine-type peptidase activity"/>
    <property type="evidence" value="ECO:0007669"/>
    <property type="project" value="InterPro"/>
</dbReference>
<comment type="similarity">
    <text evidence="1">Belongs to the peptidase C1 family.</text>
</comment>
<dbReference type="InterPro" id="IPR039417">
    <property type="entry name" value="Peptidase_C1A_papain-like"/>
</dbReference>
<reference evidence="5" key="1">
    <citation type="journal article" date="2015" name="Dev. Comp. Immunol.">
        <title>Genome-wide identification and transcript profile of the whole cathepsin superfamily in the intertidal copepod Tigriopus japonicus.</title>
        <authorList>
            <person name="Jeong C.B."/>
            <person name="Kim B.M."/>
            <person name="Choi H.J."/>
            <person name="Baek I."/>
            <person name="Souissi S."/>
            <person name="Park H.G."/>
            <person name="Lee J.S."/>
            <person name="Rhee J.S."/>
        </authorList>
    </citation>
    <scope>NUCLEOTIDE SEQUENCE</scope>
</reference>
<reference evidence="5" key="2">
    <citation type="submission" date="2015-04" db="EMBL/GenBank/DDBJ databases">
        <authorList>
            <person name="Rhee J.-S."/>
            <person name="Kim B.-M."/>
            <person name="Jeong C.-B."/>
            <person name="Lee J.-H."/>
            <person name="Lee J.-S."/>
        </authorList>
    </citation>
    <scope>NUCLEOTIDE SEQUENCE</scope>
</reference>
<feature type="signal peptide" evidence="3">
    <location>
        <begin position="1"/>
        <end position="26"/>
    </location>
</feature>
<keyword evidence="2" id="KW-0812">Transmembrane</keyword>
<dbReference type="InterPro" id="IPR025660">
    <property type="entry name" value="Pept_his_AS"/>
</dbReference>
<keyword evidence="3" id="KW-0732">Signal</keyword>
<dbReference type="EMBL" id="KR061531">
    <property type="protein sequence ID" value="AKO90289.1"/>
    <property type="molecule type" value="mRNA"/>
</dbReference>
<dbReference type="InterPro" id="IPR000668">
    <property type="entry name" value="Peptidase_C1A_C"/>
</dbReference>
<evidence type="ECO:0000256" key="1">
    <source>
        <dbReference type="ARBA" id="ARBA00008455"/>
    </source>
</evidence>
<dbReference type="Gene3D" id="3.90.70.10">
    <property type="entry name" value="Cysteine proteinases"/>
    <property type="match status" value="1"/>
</dbReference>
<dbReference type="AlphaFoldDB" id="A0A0H4KD94"/>
<dbReference type="SUPFAM" id="SSF54001">
    <property type="entry name" value="Cysteine proteinases"/>
    <property type="match status" value="1"/>
</dbReference>
<dbReference type="PANTHER" id="PTHR12411">
    <property type="entry name" value="CYSTEINE PROTEASE FAMILY C1-RELATED"/>
    <property type="match status" value="1"/>
</dbReference>
<dbReference type="CDD" id="cd02248">
    <property type="entry name" value="Peptidase_C1A"/>
    <property type="match status" value="1"/>
</dbReference>
<feature type="transmembrane region" description="Helical" evidence="2">
    <location>
        <begin position="426"/>
        <end position="450"/>
    </location>
</feature>
<name>A0A0H4KD94_TIGJA</name>
<dbReference type="PROSITE" id="PS00639">
    <property type="entry name" value="THIOL_PROTEASE_HIS"/>
    <property type="match status" value="1"/>
</dbReference>
<organism evidence="5">
    <name type="scientific">Tigriopus japonicus</name>
    <name type="common">Copepod</name>
    <dbReference type="NCBI Taxonomy" id="158387"/>
    <lineage>
        <taxon>Eukaryota</taxon>
        <taxon>Metazoa</taxon>
        <taxon>Ecdysozoa</taxon>
        <taxon>Arthropoda</taxon>
        <taxon>Crustacea</taxon>
        <taxon>Multicrustacea</taxon>
        <taxon>Hexanauplia</taxon>
        <taxon>Copepoda</taxon>
        <taxon>Harpacticoida</taxon>
        <taxon>Harpacticidae</taxon>
        <taxon>Tigriopus</taxon>
    </lineage>
</organism>
<dbReference type="Pfam" id="PF00112">
    <property type="entry name" value="Peptidase_C1"/>
    <property type="match status" value="1"/>
</dbReference>
<feature type="chain" id="PRO_5018777770" evidence="3">
    <location>
        <begin position="27"/>
        <end position="473"/>
    </location>
</feature>
<proteinExistence type="evidence at transcript level"/>
<evidence type="ECO:0000256" key="2">
    <source>
        <dbReference type="SAM" id="Phobius"/>
    </source>
</evidence>
<accession>A0A0H4KD94</accession>
<sequence>MVCSWRCGPLALLVYIVSDPIHVAVSLNEDPKHQNEPDENIGHRYLETDDQYVCMETPPEDVPIYVKLDENMIKAMFPEVDWVLQGLYRLTEEEKTANLAKDLANINEQNTAYKEKKSSFFSGPTPFSILGRPAEGSISRKKVVKVGKGQISQDLCNGKSNMSTDYLKKILEEGPPPLEFHTPKTKLTDVKNQGVCNACGFFAQIAAIETGILIQNSTLINSKVDLSEQALLDCFVEKEHDDGCKGVRRLSAIMVYIINERNGSLPSECQYPYKQKQNKYECPPVTENCITGIQVTDYYCFEHVGQEGLMALVATHGAVVVAIAADKLHKKYKGGIFDECSDKGEVNHAITIVGYGVSNKKKYWRAKNSLGENWGEDGYFRVERGNNCIRIEESALVPILTRTNNTEQLIDCTSACETRVRISCPILILILIVLIMIILIILIIMACVFLPKNCAKREYNSLRRRISNDPHPN</sequence>
<dbReference type="InterPro" id="IPR038765">
    <property type="entry name" value="Papain-like_cys_pep_sf"/>
</dbReference>
<protein>
    <submittedName>
        <fullName evidence="5">Cathepsin-like protein 3</fullName>
    </submittedName>
</protein>
<dbReference type="SMART" id="SM00645">
    <property type="entry name" value="Pept_C1"/>
    <property type="match status" value="1"/>
</dbReference>